<dbReference type="GO" id="GO:0000287">
    <property type="term" value="F:magnesium ion binding"/>
    <property type="evidence" value="ECO:0007669"/>
    <property type="project" value="InterPro"/>
</dbReference>
<reference evidence="5 6" key="1">
    <citation type="journal article" date="2013" name="Genome Biol.">
        <title>Genome of Acanthamoeba castellanii highlights extensive lateral gene transfer and early evolution of tyrosine kinase signaling.</title>
        <authorList>
            <person name="Clarke M."/>
            <person name="Lohan A.J."/>
            <person name="Liu B."/>
            <person name="Lagkouvardos I."/>
            <person name="Roy S."/>
            <person name="Zafar N."/>
            <person name="Bertelli C."/>
            <person name="Schilde C."/>
            <person name="Kianianmomeni A."/>
            <person name="Burglin T.R."/>
            <person name="Frech C."/>
            <person name="Turcotte B."/>
            <person name="Kopec K.O."/>
            <person name="Synnott J.M."/>
            <person name="Choo C."/>
            <person name="Paponov I."/>
            <person name="Finkler A."/>
            <person name="Soon Heng Tan C."/>
            <person name="Hutchins A.P."/>
            <person name="Weinmeier T."/>
            <person name="Rattei T."/>
            <person name="Chu J.S."/>
            <person name="Gimenez G."/>
            <person name="Irimia M."/>
            <person name="Rigden D.J."/>
            <person name="Fitzpatrick D.A."/>
            <person name="Lorenzo-Morales J."/>
            <person name="Bateman A."/>
            <person name="Chiu C.H."/>
            <person name="Tang P."/>
            <person name="Hegemann P."/>
            <person name="Fromm H."/>
            <person name="Raoult D."/>
            <person name="Greub G."/>
            <person name="Miranda-Saavedra D."/>
            <person name="Chen N."/>
            <person name="Nash P."/>
            <person name="Ginger M.L."/>
            <person name="Horn M."/>
            <person name="Schaap P."/>
            <person name="Caler L."/>
            <person name="Loftus B."/>
        </authorList>
    </citation>
    <scope>NUCLEOTIDE SEQUENCE [LARGE SCALE GENOMIC DNA]</scope>
    <source>
        <strain evidence="5 6">Neff</strain>
    </source>
</reference>
<evidence type="ECO:0000259" key="4">
    <source>
        <dbReference type="Pfam" id="PF22624"/>
    </source>
</evidence>
<keyword evidence="6" id="KW-1185">Reference proteome</keyword>
<dbReference type="InterPro" id="IPR008278">
    <property type="entry name" value="4-PPantetheinyl_Trfase_dom"/>
</dbReference>
<dbReference type="Pfam" id="PF01648">
    <property type="entry name" value="ACPS"/>
    <property type="match status" value="1"/>
</dbReference>
<name>L8GN51_ACACF</name>
<dbReference type="Proteomes" id="UP000011083">
    <property type="component" value="Unassembled WGS sequence"/>
</dbReference>
<sequence length="313" mass="35634">MLRWAFNFERWQPTEAEWSAALALVPPSEQDRIGRFKRPTRHAGLLVGRHNPDAKSALVGRLLILLAAAQHRPHAPLDALRFERTPQGKPYLALDARESSGPVAVEHFNFNVSHAGEWVVLAAETTHLIGVDVMKVELRGSNPSLDQFFHDMRSCFTPLEWQHIRQASTGDAPLQLDRFFRHWTLKEAYIKAVGIGLGFDLQRAQFHCREVADGGGLCATATVEIDGAERREWTFELEYLDAHHLVAVARGPFAQALDGYRQAIGVPEEEEEEEVATEAQQSEEEVRPYRAWRVWTFEGLIRHITQRQHDPRE</sequence>
<dbReference type="OMA" id="WVFEESL"/>
<dbReference type="SUPFAM" id="SSF56214">
    <property type="entry name" value="4'-phosphopantetheinyl transferase"/>
    <property type="match status" value="2"/>
</dbReference>
<dbReference type="GO" id="GO:0019878">
    <property type="term" value="P:lysine biosynthetic process via aminoadipic acid"/>
    <property type="evidence" value="ECO:0007669"/>
    <property type="project" value="TreeGrafter"/>
</dbReference>
<dbReference type="InterPro" id="IPR050559">
    <property type="entry name" value="P-Pant_transferase_sf"/>
</dbReference>
<dbReference type="VEuPathDB" id="AmoebaDB:ACA1_038310"/>
<dbReference type="InterPro" id="IPR055066">
    <property type="entry name" value="AASDHPPT_N"/>
</dbReference>
<accession>L8GN51</accession>
<feature type="domain" description="4'-phosphopantetheinyl transferase N-terminal" evidence="4">
    <location>
        <begin position="10"/>
        <end position="125"/>
    </location>
</feature>
<dbReference type="Gene3D" id="3.90.470.20">
    <property type="entry name" value="4'-phosphopantetheinyl transferase domain"/>
    <property type="match status" value="2"/>
</dbReference>
<gene>
    <name evidence="5" type="ORF">ACA1_038310</name>
</gene>
<dbReference type="Pfam" id="PF22624">
    <property type="entry name" value="AASDHPPT_N"/>
    <property type="match status" value="1"/>
</dbReference>
<dbReference type="AlphaFoldDB" id="L8GN51"/>
<evidence type="ECO:0000313" key="5">
    <source>
        <dbReference type="EMBL" id="ELR13646.1"/>
    </source>
</evidence>
<evidence type="ECO:0000256" key="1">
    <source>
        <dbReference type="ARBA" id="ARBA00013172"/>
    </source>
</evidence>
<evidence type="ECO:0000313" key="6">
    <source>
        <dbReference type="Proteomes" id="UP000011083"/>
    </source>
</evidence>
<dbReference type="EMBL" id="KB008087">
    <property type="protein sequence ID" value="ELR13646.1"/>
    <property type="molecule type" value="Genomic_DNA"/>
</dbReference>
<dbReference type="GeneID" id="14914179"/>
<proteinExistence type="predicted"/>
<dbReference type="KEGG" id="acan:ACA1_038310"/>
<dbReference type="GO" id="GO:0008897">
    <property type="term" value="F:holo-[acyl-carrier-protein] synthase activity"/>
    <property type="evidence" value="ECO:0007669"/>
    <property type="project" value="UniProtKB-EC"/>
</dbReference>
<feature type="domain" description="4'-phosphopantetheinyl transferase" evidence="3">
    <location>
        <begin position="129"/>
        <end position="247"/>
    </location>
</feature>
<organism evidence="5 6">
    <name type="scientific">Acanthamoeba castellanii (strain ATCC 30010 / Neff)</name>
    <dbReference type="NCBI Taxonomy" id="1257118"/>
    <lineage>
        <taxon>Eukaryota</taxon>
        <taxon>Amoebozoa</taxon>
        <taxon>Discosea</taxon>
        <taxon>Longamoebia</taxon>
        <taxon>Centramoebida</taxon>
        <taxon>Acanthamoebidae</taxon>
        <taxon>Acanthamoeba</taxon>
    </lineage>
</organism>
<evidence type="ECO:0000259" key="3">
    <source>
        <dbReference type="Pfam" id="PF01648"/>
    </source>
</evidence>
<dbReference type="InterPro" id="IPR037143">
    <property type="entry name" value="4-PPantetheinyl_Trfase_dom_sf"/>
</dbReference>
<dbReference type="OrthoDB" id="26719at2759"/>
<keyword evidence="2 5" id="KW-0808">Transferase</keyword>
<evidence type="ECO:0000256" key="2">
    <source>
        <dbReference type="ARBA" id="ARBA00022679"/>
    </source>
</evidence>
<dbReference type="RefSeq" id="XP_004335659.1">
    <property type="nucleotide sequence ID" value="XM_004335611.1"/>
</dbReference>
<dbReference type="FunFam" id="3.90.470.20:FF:000003">
    <property type="entry name" value="L-aminoadipate-semialdehyde dehydrogenase-phosphopantetheinyl transferase"/>
    <property type="match status" value="1"/>
</dbReference>
<dbReference type="GO" id="GO:0005829">
    <property type="term" value="C:cytosol"/>
    <property type="evidence" value="ECO:0007669"/>
    <property type="project" value="TreeGrafter"/>
</dbReference>
<dbReference type="PANTHER" id="PTHR12215">
    <property type="entry name" value="PHOSPHOPANTETHEINE TRANSFERASE"/>
    <property type="match status" value="1"/>
</dbReference>
<dbReference type="PANTHER" id="PTHR12215:SF10">
    <property type="entry name" value="L-AMINOADIPATE-SEMIALDEHYDE DEHYDROGENASE-PHOSPHOPANTETHEINYL TRANSFERASE"/>
    <property type="match status" value="1"/>
</dbReference>
<dbReference type="EC" id="2.7.8.7" evidence="1"/>
<dbReference type="STRING" id="1257118.L8GN51"/>
<protein>
    <recommendedName>
        <fullName evidence="1">holo-[acyl-carrier-protein] synthase</fullName>
        <ecNumber evidence="1">2.7.8.7</ecNumber>
    </recommendedName>
</protein>